<dbReference type="Proteomes" id="UP000515237">
    <property type="component" value="Chromosome"/>
</dbReference>
<dbReference type="EMBL" id="CP055156">
    <property type="protein sequence ID" value="QNF31927.1"/>
    <property type="molecule type" value="Genomic_DNA"/>
</dbReference>
<gene>
    <name evidence="1" type="ORF">HUW51_04005</name>
</gene>
<keyword evidence="2" id="KW-1185">Reference proteome</keyword>
<organism evidence="1 2">
    <name type="scientific">Adhaeribacter swui</name>
    <dbReference type="NCBI Taxonomy" id="2086471"/>
    <lineage>
        <taxon>Bacteria</taxon>
        <taxon>Pseudomonadati</taxon>
        <taxon>Bacteroidota</taxon>
        <taxon>Cytophagia</taxon>
        <taxon>Cytophagales</taxon>
        <taxon>Hymenobacteraceae</taxon>
        <taxon>Adhaeribacter</taxon>
    </lineage>
</organism>
<name>A0A7G7G443_9BACT</name>
<evidence type="ECO:0000313" key="1">
    <source>
        <dbReference type="EMBL" id="QNF31927.1"/>
    </source>
</evidence>
<dbReference type="AlphaFoldDB" id="A0A7G7G443"/>
<protein>
    <submittedName>
        <fullName evidence="1">Uncharacterized protein</fullName>
    </submittedName>
</protein>
<reference evidence="1 2" key="1">
    <citation type="journal article" date="2018" name="Int. J. Syst. Evol. Microbiol.">
        <title>Adhaeribacter swui sp. nov., isolated from wet mud.</title>
        <authorList>
            <person name="Kim D.U."/>
            <person name="Kim K.W."/>
            <person name="Kang M.S."/>
            <person name="Kim J.Y."/>
            <person name="Jang J.H."/>
            <person name="Kim M.K."/>
        </authorList>
    </citation>
    <scope>NUCLEOTIDE SEQUENCE [LARGE SCALE GENOMIC DNA]</scope>
    <source>
        <strain evidence="1 2">KCTC 52873</strain>
    </source>
</reference>
<proteinExistence type="predicted"/>
<dbReference type="KEGG" id="aswu:HUW51_04005"/>
<evidence type="ECO:0000313" key="2">
    <source>
        <dbReference type="Proteomes" id="UP000515237"/>
    </source>
</evidence>
<sequence>MPAPSVEFKKAVKYLSEKEKETLLLRAVRRDAEFYDMLAFELLEEVTLEHLIEETTEKIHELLHTTSGRSFSKSLTRSLRKAMQEIARFKRITKNAKGEIDLQLYLLQQIFDNFTGQFESVYRTFYVTTARLTLRTIQLIQKNLHEDYHLEYKAALDEFLTHLHSRRYSAHLSFTLPREFEIAR</sequence>
<dbReference type="RefSeq" id="WP_185272710.1">
    <property type="nucleotide sequence ID" value="NZ_CP055156.1"/>
</dbReference>
<accession>A0A7G7G443</accession>